<feature type="signal peptide" evidence="3">
    <location>
        <begin position="1"/>
        <end position="25"/>
    </location>
</feature>
<reference evidence="5" key="2">
    <citation type="submission" date="2020-11" db="EMBL/GenBank/DDBJ databases">
        <authorList>
            <person name="McCartney M.A."/>
            <person name="Auch B."/>
            <person name="Kono T."/>
            <person name="Mallez S."/>
            <person name="Becker A."/>
            <person name="Gohl D.M."/>
            <person name="Silverstein K.A.T."/>
            <person name="Koren S."/>
            <person name="Bechman K.B."/>
            <person name="Herman A."/>
            <person name="Abrahante J.E."/>
            <person name="Garbe J."/>
        </authorList>
    </citation>
    <scope>NUCLEOTIDE SEQUENCE</scope>
    <source>
        <strain evidence="5">Duluth1</strain>
        <tissue evidence="5">Whole animal</tissue>
    </source>
</reference>
<dbReference type="InterPro" id="IPR006202">
    <property type="entry name" value="Neur_chan_lig-bd"/>
</dbReference>
<keyword evidence="2" id="KW-0472">Membrane</keyword>
<dbReference type="PANTHER" id="PTHR18945">
    <property type="entry name" value="NEUROTRANSMITTER GATED ION CHANNEL"/>
    <property type="match status" value="1"/>
</dbReference>
<dbReference type="EMBL" id="JAIWYP010000016">
    <property type="protein sequence ID" value="KAH3694714.1"/>
    <property type="molecule type" value="Genomic_DNA"/>
</dbReference>
<proteinExistence type="inferred from homology"/>
<dbReference type="InterPro" id="IPR018000">
    <property type="entry name" value="Neurotransmitter_ion_chnl_CS"/>
</dbReference>
<dbReference type="GO" id="GO:0016020">
    <property type="term" value="C:membrane"/>
    <property type="evidence" value="ECO:0007669"/>
    <property type="project" value="UniProtKB-SubCell"/>
</dbReference>
<dbReference type="Pfam" id="PF02931">
    <property type="entry name" value="Neur_chan_LBD"/>
    <property type="match status" value="1"/>
</dbReference>
<comment type="subcellular location">
    <subcellularLocation>
        <location evidence="1">Membrane</location>
        <topology evidence="1">Multi-pass membrane protein</topology>
    </subcellularLocation>
</comment>
<dbReference type="FunFam" id="2.70.170.10:FF:000028">
    <property type="entry name" value="AcetylCholine Receptor"/>
    <property type="match status" value="1"/>
</dbReference>
<evidence type="ECO:0000256" key="2">
    <source>
        <dbReference type="ARBA" id="ARBA00023136"/>
    </source>
</evidence>
<accession>A0A9D3YAD7</accession>
<dbReference type="GO" id="GO:0005230">
    <property type="term" value="F:extracellular ligand-gated monoatomic ion channel activity"/>
    <property type="evidence" value="ECO:0007669"/>
    <property type="project" value="InterPro"/>
</dbReference>
<dbReference type="PRINTS" id="PR00252">
    <property type="entry name" value="NRIONCHANNEL"/>
</dbReference>
<comment type="similarity">
    <text evidence="3">Belongs to the ligand-gated ion channel (TC 1.A.9) family.</text>
</comment>
<name>A0A9D3YAD7_DREPO</name>
<feature type="chain" id="PRO_5039760190" description="Neurotransmitter-gated ion-channel ligand-binding domain-containing protein" evidence="3">
    <location>
        <begin position="26"/>
        <end position="203"/>
    </location>
</feature>
<keyword evidence="3" id="KW-0407">Ion channel</keyword>
<comment type="caution">
    <text evidence="5">The sequence shown here is derived from an EMBL/GenBank/DDBJ whole genome shotgun (WGS) entry which is preliminary data.</text>
</comment>
<keyword evidence="3" id="KW-0813">Transport</keyword>
<dbReference type="CDD" id="cd18989">
    <property type="entry name" value="LGIC_ECD_cation"/>
    <property type="match status" value="1"/>
</dbReference>
<dbReference type="Proteomes" id="UP000828390">
    <property type="component" value="Unassembled WGS sequence"/>
</dbReference>
<dbReference type="GO" id="GO:0004888">
    <property type="term" value="F:transmembrane signaling receptor activity"/>
    <property type="evidence" value="ECO:0007669"/>
    <property type="project" value="InterPro"/>
</dbReference>
<organism evidence="5 6">
    <name type="scientific">Dreissena polymorpha</name>
    <name type="common">Zebra mussel</name>
    <name type="synonym">Mytilus polymorpha</name>
    <dbReference type="NCBI Taxonomy" id="45954"/>
    <lineage>
        <taxon>Eukaryota</taxon>
        <taxon>Metazoa</taxon>
        <taxon>Spiralia</taxon>
        <taxon>Lophotrochozoa</taxon>
        <taxon>Mollusca</taxon>
        <taxon>Bivalvia</taxon>
        <taxon>Autobranchia</taxon>
        <taxon>Heteroconchia</taxon>
        <taxon>Euheterodonta</taxon>
        <taxon>Imparidentia</taxon>
        <taxon>Neoheterodontei</taxon>
        <taxon>Myida</taxon>
        <taxon>Dreissenoidea</taxon>
        <taxon>Dreissenidae</taxon>
        <taxon>Dreissena</taxon>
    </lineage>
</organism>
<evidence type="ECO:0000259" key="4">
    <source>
        <dbReference type="Pfam" id="PF02931"/>
    </source>
</evidence>
<protein>
    <recommendedName>
        <fullName evidence="4">Neurotransmitter-gated ion-channel ligand-binding domain-containing protein</fullName>
    </recommendedName>
</protein>
<gene>
    <name evidence="5" type="ORF">DPMN_082155</name>
</gene>
<evidence type="ECO:0000256" key="3">
    <source>
        <dbReference type="RuleBase" id="RU000687"/>
    </source>
</evidence>
<dbReference type="Gene3D" id="2.70.170.10">
    <property type="entry name" value="Neurotransmitter-gated ion-channel ligand-binding domain"/>
    <property type="match status" value="1"/>
</dbReference>
<keyword evidence="3" id="KW-0406">Ion transport</keyword>
<dbReference type="InterPro" id="IPR036734">
    <property type="entry name" value="Neur_chan_lig-bd_sf"/>
</dbReference>
<keyword evidence="6" id="KW-1185">Reference proteome</keyword>
<evidence type="ECO:0000313" key="6">
    <source>
        <dbReference type="Proteomes" id="UP000828390"/>
    </source>
</evidence>
<keyword evidence="3" id="KW-0732">Signal</keyword>
<sequence>MMVPICFALATTLTVLMTSNRGLHAQMITDAERLFSNLMLDYNKMFRPVLNQSKPVVVYTGLELISIQDFNEVAEKISFTGIFSFAWYDERLFWDPKDYGGIESLNIDVNMIWTPQLMLANSVKKIDRISQDWHTVSVTDLGLCFYIIGNVFTTSCTVDVTFYPWDKQTCRFEFMPANFYDSSKINLFPYEGDAWTDYPENGA</sequence>
<dbReference type="AlphaFoldDB" id="A0A9D3YAD7"/>
<evidence type="ECO:0000256" key="1">
    <source>
        <dbReference type="ARBA" id="ARBA00004141"/>
    </source>
</evidence>
<dbReference type="InterPro" id="IPR006201">
    <property type="entry name" value="Neur_channel"/>
</dbReference>
<reference evidence="5" key="1">
    <citation type="journal article" date="2019" name="bioRxiv">
        <title>The Genome of the Zebra Mussel, Dreissena polymorpha: A Resource for Invasive Species Research.</title>
        <authorList>
            <person name="McCartney M.A."/>
            <person name="Auch B."/>
            <person name="Kono T."/>
            <person name="Mallez S."/>
            <person name="Zhang Y."/>
            <person name="Obille A."/>
            <person name="Becker A."/>
            <person name="Abrahante J.E."/>
            <person name="Garbe J."/>
            <person name="Badalamenti J.P."/>
            <person name="Herman A."/>
            <person name="Mangelson H."/>
            <person name="Liachko I."/>
            <person name="Sullivan S."/>
            <person name="Sone E.D."/>
            <person name="Koren S."/>
            <person name="Silverstein K.A.T."/>
            <person name="Beckman K.B."/>
            <person name="Gohl D.M."/>
        </authorList>
    </citation>
    <scope>NUCLEOTIDE SEQUENCE</scope>
    <source>
        <strain evidence="5">Duluth1</strain>
        <tissue evidence="5">Whole animal</tissue>
    </source>
</reference>
<feature type="domain" description="Neurotransmitter-gated ion-channel ligand-binding" evidence="4">
    <location>
        <begin position="32"/>
        <end position="191"/>
    </location>
</feature>
<dbReference type="SUPFAM" id="SSF63712">
    <property type="entry name" value="Nicotinic receptor ligand binding domain-like"/>
    <property type="match status" value="1"/>
</dbReference>
<evidence type="ECO:0000313" key="5">
    <source>
        <dbReference type="EMBL" id="KAH3694714.1"/>
    </source>
</evidence>
<dbReference type="PROSITE" id="PS00236">
    <property type="entry name" value="NEUROTR_ION_CHANNEL"/>
    <property type="match status" value="1"/>
</dbReference>